<feature type="transmembrane region" description="Helical" evidence="7">
    <location>
        <begin position="6"/>
        <end position="39"/>
    </location>
</feature>
<dbReference type="NCBIfam" id="TIGR00786">
    <property type="entry name" value="dctM"/>
    <property type="match status" value="1"/>
</dbReference>
<keyword evidence="6 7" id="KW-0472">Membrane</keyword>
<evidence type="ECO:0000256" key="1">
    <source>
        <dbReference type="ARBA" id="ARBA00004429"/>
    </source>
</evidence>
<dbReference type="PANTHER" id="PTHR33362">
    <property type="entry name" value="SIALIC ACID TRAP TRANSPORTER PERMEASE PROTEIN SIAT-RELATED"/>
    <property type="match status" value="1"/>
</dbReference>
<keyword evidence="3" id="KW-0997">Cell inner membrane</keyword>
<evidence type="ECO:0000256" key="2">
    <source>
        <dbReference type="ARBA" id="ARBA00022475"/>
    </source>
</evidence>
<keyword evidence="10" id="KW-1185">Reference proteome</keyword>
<feature type="transmembrane region" description="Helical" evidence="7">
    <location>
        <begin position="401"/>
        <end position="422"/>
    </location>
</feature>
<protein>
    <submittedName>
        <fullName evidence="9">Tripartite ATP-independent transporter DctM subunit</fullName>
    </submittedName>
</protein>
<dbReference type="GO" id="GO:0022857">
    <property type="term" value="F:transmembrane transporter activity"/>
    <property type="evidence" value="ECO:0007669"/>
    <property type="project" value="TreeGrafter"/>
</dbReference>
<dbReference type="GO" id="GO:0005886">
    <property type="term" value="C:plasma membrane"/>
    <property type="evidence" value="ECO:0007669"/>
    <property type="project" value="UniProtKB-SubCell"/>
</dbReference>
<feature type="transmembrane region" description="Helical" evidence="7">
    <location>
        <begin position="279"/>
        <end position="301"/>
    </location>
</feature>
<sequence>MSPEIIGVIGIILLLLLILLRVSVGLALFLVGFLGISWLSGWDVGLAQLGSSAFGTSNNYGLSVIPLFILMGMFMSNTGLGKDLFNAVDKWIGHLRGGLAIATIGASSIFAAISGSTNATTATLARIAIPEMNQYNYKTTFSTAAVAAGGTLGILIPPSVILIIYGALTAEPIGHLLIAGIIPGIIMTLLFMLLINIQVRLNPEIAPRKQEAPPLYIKLSSLKSVWPFLLVFLISIGGIYFGVFTPTEAGGIGAIGAFLITVITKRLNWSKLVSSLDETIRLTVMLFLILIGASLFGRFLALSQIPMTLTATVGSLDVSPYVIMAMILIVYFILGMFLEGIAIMVLTLPIVYPIITQLGFDGIWFGIIIVMVLNIGVLTPPLGLSVYIISGVVKDVPIEKIFRGVVPAIVTMVLFTIVLVIFPEIATFLPSLID</sequence>
<dbReference type="InterPro" id="IPR010656">
    <property type="entry name" value="DctM"/>
</dbReference>
<evidence type="ECO:0000256" key="4">
    <source>
        <dbReference type="ARBA" id="ARBA00022692"/>
    </source>
</evidence>
<feature type="transmembrane region" description="Helical" evidence="7">
    <location>
        <begin position="141"/>
        <end position="167"/>
    </location>
</feature>
<evidence type="ECO:0000256" key="6">
    <source>
        <dbReference type="ARBA" id="ARBA00023136"/>
    </source>
</evidence>
<keyword evidence="4 7" id="KW-0812">Transmembrane</keyword>
<dbReference type="AlphaFoldDB" id="A0A285CMG5"/>
<feature type="transmembrane region" description="Helical" evidence="7">
    <location>
        <begin position="100"/>
        <end position="129"/>
    </location>
</feature>
<accession>A0A285CMG5</accession>
<name>A0A285CMG5_9BACI</name>
<keyword evidence="5 7" id="KW-1133">Transmembrane helix</keyword>
<feature type="transmembrane region" description="Helical" evidence="7">
    <location>
        <begin position="173"/>
        <end position="195"/>
    </location>
</feature>
<evidence type="ECO:0000259" key="8">
    <source>
        <dbReference type="Pfam" id="PF06808"/>
    </source>
</evidence>
<feature type="transmembrane region" description="Helical" evidence="7">
    <location>
        <begin position="363"/>
        <end position="389"/>
    </location>
</feature>
<keyword evidence="2" id="KW-1003">Cell membrane</keyword>
<dbReference type="RefSeq" id="WP_097157861.1">
    <property type="nucleotide sequence ID" value="NZ_JBEPMQ010000001.1"/>
</dbReference>
<dbReference type="PIRSF" id="PIRSF006066">
    <property type="entry name" value="HI0050"/>
    <property type="match status" value="1"/>
</dbReference>
<feature type="domain" description="TRAP C4-dicarboxylate transport system permease DctM subunit" evidence="8">
    <location>
        <begin position="11"/>
        <end position="425"/>
    </location>
</feature>
<feature type="transmembrane region" description="Helical" evidence="7">
    <location>
        <begin position="60"/>
        <end position="80"/>
    </location>
</feature>
<reference evidence="9 10" key="1">
    <citation type="submission" date="2017-08" db="EMBL/GenBank/DDBJ databases">
        <authorList>
            <person name="de Groot N.N."/>
        </authorList>
    </citation>
    <scope>NUCLEOTIDE SEQUENCE [LARGE SCALE GENOMIC DNA]</scope>
    <source>
        <strain evidence="9 10">JC228</strain>
    </source>
</reference>
<feature type="transmembrane region" description="Helical" evidence="7">
    <location>
        <begin position="321"/>
        <end position="351"/>
    </location>
</feature>
<feature type="transmembrane region" description="Helical" evidence="7">
    <location>
        <begin position="225"/>
        <end position="243"/>
    </location>
</feature>
<organism evidence="9 10">
    <name type="scientific">Bacillus oleivorans</name>
    <dbReference type="NCBI Taxonomy" id="1448271"/>
    <lineage>
        <taxon>Bacteria</taxon>
        <taxon>Bacillati</taxon>
        <taxon>Bacillota</taxon>
        <taxon>Bacilli</taxon>
        <taxon>Bacillales</taxon>
        <taxon>Bacillaceae</taxon>
        <taxon>Bacillus</taxon>
    </lineage>
</organism>
<dbReference type="Proteomes" id="UP000219546">
    <property type="component" value="Unassembled WGS sequence"/>
</dbReference>
<evidence type="ECO:0000256" key="3">
    <source>
        <dbReference type="ARBA" id="ARBA00022519"/>
    </source>
</evidence>
<evidence type="ECO:0000313" key="10">
    <source>
        <dbReference type="Proteomes" id="UP000219546"/>
    </source>
</evidence>
<gene>
    <name evidence="9" type="ORF">SAMN05877753_102708</name>
</gene>
<feature type="transmembrane region" description="Helical" evidence="7">
    <location>
        <begin position="249"/>
        <end position="267"/>
    </location>
</feature>
<dbReference type="OrthoDB" id="9785600at2"/>
<evidence type="ECO:0000256" key="5">
    <source>
        <dbReference type="ARBA" id="ARBA00022989"/>
    </source>
</evidence>
<dbReference type="Pfam" id="PF06808">
    <property type="entry name" value="DctM"/>
    <property type="match status" value="1"/>
</dbReference>
<proteinExistence type="predicted"/>
<comment type="subcellular location">
    <subcellularLocation>
        <location evidence="1">Cell inner membrane</location>
        <topology evidence="1">Multi-pass membrane protein</topology>
    </subcellularLocation>
</comment>
<dbReference type="InterPro" id="IPR004681">
    <property type="entry name" value="TRAP_DctM"/>
</dbReference>
<dbReference type="PANTHER" id="PTHR33362:SF5">
    <property type="entry name" value="C4-DICARBOXYLATE TRAP TRANSPORTER LARGE PERMEASE PROTEIN DCTM"/>
    <property type="match status" value="1"/>
</dbReference>
<dbReference type="EMBL" id="OAOP01000002">
    <property type="protein sequence ID" value="SNX68750.1"/>
    <property type="molecule type" value="Genomic_DNA"/>
</dbReference>
<evidence type="ECO:0000313" key="9">
    <source>
        <dbReference type="EMBL" id="SNX68750.1"/>
    </source>
</evidence>
<evidence type="ECO:0000256" key="7">
    <source>
        <dbReference type="SAM" id="Phobius"/>
    </source>
</evidence>